<dbReference type="Proteomes" id="UP000649232">
    <property type="component" value="Unassembled WGS sequence"/>
</dbReference>
<proteinExistence type="predicted"/>
<protein>
    <recommendedName>
        <fullName evidence="3">Glycosyl transferase family 1 domain-containing protein</fullName>
    </recommendedName>
</protein>
<organism evidence="1 2">
    <name type="scientific">Paraglaciecola chathamensis</name>
    <dbReference type="NCBI Taxonomy" id="368405"/>
    <lineage>
        <taxon>Bacteria</taxon>
        <taxon>Pseudomonadati</taxon>
        <taxon>Pseudomonadota</taxon>
        <taxon>Gammaproteobacteria</taxon>
        <taxon>Alteromonadales</taxon>
        <taxon>Alteromonadaceae</taxon>
        <taxon>Paraglaciecola</taxon>
    </lineage>
</organism>
<name>A0ABS0W8F8_9ALTE</name>
<evidence type="ECO:0000313" key="2">
    <source>
        <dbReference type="Proteomes" id="UP000649232"/>
    </source>
</evidence>
<dbReference type="EMBL" id="JAEILT010000001">
    <property type="protein sequence ID" value="MBJ2135073.1"/>
    <property type="molecule type" value="Genomic_DNA"/>
</dbReference>
<dbReference type="RefSeq" id="WP_198823369.1">
    <property type="nucleotide sequence ID" value="NZ_JAEILT010000001.1"/>
</dbReference>
<evidence type="ECO:0000313" key="1">
    <source>
        <dbReference type="EMBL" id="MBJ2135073.1"/>
    </source>
</evidence>
<gene>
    <name evidence="1" type="ORF">JEU11_01265</name>
</gene>
<sequence length="321" mass="37881">MNVFCFPIRHQNKIIEINKKIIESLGHQVYPLKSVYRPNFFFDFDKVVVLNWVEDQPYIDSYGFFKSWIYFFFYLTTIICCKLTSRKIIWIKHNYKPHVNKIKTRRYNITCCLMKILNIKETTLESYIGDDYIPHPLYLNDEELGKLASNVKKDEQIKVAFFGHVKRYKGLHQALNVWPRSVPLTICGKVESDAYENELLAIISSRSLKVTIDSRFLVDSELESLLLENTHVFLPHEANTMISSGSFYHAISYGCNILATNSEFSKHKSLVHDFISINDLQNLSLTELQRNFRHRKEVISESLQYYSRRKLRESWDLLLNK</sequence>
<reference evidence="1 2" key="1">
    <citation type="submission" date="2020-12" db="EMBL/GenBank/DDBJ databases">
        <title>Draft genome sequences of nine environmental bacterial isolates colonizing plastic.</title>
        <authorList>
            <person name="Borre I."/>
            <person name="Sonnenschein E.C."/>
        </authorList>
    </citation>
    <scope>NUCLEOTIDE SEQUENCE [LARGE SCALE GENOMIC DNA]</scope>
    <source>
        <strain evidence="1 2">IB30</strain>
    </source>
</reference>
<accession>A0ABS0W8F8</accession>
<comment type="caution">
    <text evidence="1">The sequence shown here is derived from an EMBL/GenBank/DDBJ whole genome shotgun (WGS) entry which is preliminary data.</text>
</comment>
<evidence type="ECO:0008006" key="3">
    <source>
        <dbReference type="Google" id="ProtNLM"/>
    </source>
</evidence>